<feature type="compositionally biased region" description="Acidic residues" evidence="1">
    <location>
        <begin position="995"/>
        <end position="1007"/>
    </location>
</feature>
<dbReference type="Proteomes" id="UP001642464">
    <property type="component" value="Unassembled WGS sequence"/>
</dbReference>
<evidence type="ECO:0000256" key="1">
    <source>
        <dbReference type="SAM" id="MobiDB-lite"/>
    </source>
</evidence>
<feature type="region of interest" description="Disordered" evidence="1">
    <location>
        <begin position="80"/>
        <end position="184"/>
    </location>
</feature>
<feature type="compositionally biased region" description="Low complexity" evidence="1">
    <location>
        <begin position="125"/>
        <end position="135"/>
    </location>
</feature>
<proteinExistence type="predicted"/>
<keyword evidence="3" id="KW-1185">Reference proteome</keyword>
<comment type="caution">
    <text evidence="2">The sequence shown here is derived from an EMBL/GenBank/DDBJ whole genome shotgun (WGS) entry which is preliminary data.</text>
</comment>
<gene>
    <name evidence="2" type="ORF">SCF082_LOCUS36797</name>
</gene>
<organism evidence="2 3">
    <name type="scientific">Durusdinium trenchii</name>
    <dbReference type="NCBI Taxonomy" id="1381693"/>
    <lineage>
        <taxon>Eukaryota</taxon>
        <taxon>Sar</taxon>
        <taxon>Alveolata</taxon>
        <taxon>Dinophyceae</taxon>
        <taxon>Suessiales</taxon>
        <taxon>Symbiodiniaceae</taxon>
        <taxon>Durusdinium</taxon>
    </lineage>
</organism>
<evidence type="ECO:0000313" key="2">
    <source>
        <dbReference type="EMBL" id="CAK9076258.1"/>
    </source>
</evidence>
<feature type="compositionally biased region" description="Pro residues" evidence="1">
    <location>
        <begin position="148"/>
        <end position="164"/>
    </location>
</feature>
<accession>A0ABP0PJQ9</accession>
<dbReference type="EMBL" id="CAXAMM010036780">
    <property type="protein sequence ID" value="CAK9076258.1"/>
    <property type="molecule type" value="Genomic_DNA"/>
</dbReference>
<protein>
    <recommendedName>
        <fullName evidence="4">Deleted in lung and esophageal cancer protein 1</fullName>
    </recommendedName>
</protein>
<feature type="region of interest" description="Disordered" evidence="1">
    <location>
        <begin position="989"/>
        <end position="1022"/>
    </location>
</feature>
<evidence type="ECO:0000313" key="3">
    <source>
        <dbReference type="Proteomes" id="UP001642464"/>
    </source>
</evidence>
<name>A0ABP0PJQ9_9DINO</name>
<feature type="region of interest" description="Disordered" evidence="1">
    <location>
        <begin position="1"/>
        <end position="41"/>
    </location>
</feature>
<reference evidence="2 3" key="1">
    <citation type="submission" date="2024-02" db="EMBL/GenBank/DDBJ databases">
        <authorList>
            <person name="Chen Y."/>
            <person name="Shah S."/>
            <person name="Dougan E. K."/>
            <person name="Thang M."/>
            <person name="Chan C."/>
        </authorList>
    </citation>
    <scope>NUCLEOTIDE SEQUENCE [LARGE SCALE GENOMIC DNA]</scope>
</reference>
<sequence>MEDGTWDPTAPPSTAPAGGRVGRSGNGATCGPRPHSEGPMGASQVEAWFQYQYTAQAPPVPLYADKMAEVRALLASEPMPWSARTTGRPPVGRVAQVEPPMRSAHKNHRSPARQNGRNGLRRPQRGPQRGPNPRGSNQRPPKVEAKTPPVPPAPPPPPPPPPPDVQISRRPIWPPWLSPDAEHTDGGIHMDMLHGLAERIRQLQELEQEQLECGEQPECSKSTTTCRTYVWVIVESCRDCATHDSTLRHDETQYQNRFEKLKILVLERFPQGVRVELLVPLGPIPEERQAKGPSFRIGSFEVYLCCDDPLKPWGATPLNRQGDGCLGLCISSKLKSRAWPSMDAVMKRMAICMPEVPVQVTVQNALEFPLPFVSVTVLSDGKQVSKSLSDQAGSVKLSVPLYAPIELRAERGKFMEPQSKTLQILAPETHLTFTTETSVQLWQLETAKELVVFGRDPRMDLEEAVLPIPNLVPFQGSLEYSSGEAVRADLDGFIRSPDHADPLADADFVSCAGWRSSPLKKGEVHGTGRLVEIGRLGTPIVEVSLVTCCCLCPVPNARISVNGEHFGITDVAPVSCGVRVGEHSLLVEHNLLFAPGLCLPLNIADATTCGVTVEFPLDRLRFVCTAAPGTRAPGRADLWLVGGDLAQWRCSRGAPPMDAEVWLWDGELGSSLKVQAGALNQHDWSHMRTDEKELEERVSGLSQGGTACLFSQALTRPCASIGPWQVALHCANTECSVLRLACLATGDVPALWLACLMAQEDESADSAEDPLLRVHSPCCSAGAAGVAVSLNGKEVGVISDHGELKLPMGEGGLSYRGPCMVRIEGVPPCLLPGSTNEYVAHFQLTRQMDLELTCLLWIYWWRPEPEEEGEEEDAMVFVCANVEQIPDEAKPVVGRLCCLDAEEPEMILDGQSVGPILLRRSRLSQKCESAPCLVSQVTLDVAPPASLGPGVRFVPRGPPSPLQLRYEELGGCELQRLMCSPVVLGDLKRRRSESETEPTYEDVFETDSQEHYSEPAASMSHD</sequence>
<evidence type="ECO:0008006" key="4">
    <source>
        <dbReference type="Google" id="ProtNLM"/>
    </source>
</evidence>